<dbReference type="PROSITE" id="PS51078">
    <property type="entry name" value="ICLR_ED"/>
    <property type="match status" value="1"/>
</dbReference>
<evidence type="ECO:0000313" key="7">
    <source>
        <dbReference type="Proteomes" id="UP000252023"/>
    </source>
</evidence>
<dbReference type="InterPro" id="IPR036388">
    <property type="entry name" value="WH-like_DNA-bd_sf"/>
</dbReference>
<dbReference type="GO" id="GO:0045892">
    <property type="term" value="P:negative regulation of DNA-templated transcription"/>
    <property type="evidence" value="ECO:0007669"/>
    <property type="project" value="TreeGrafter"/>
</dbReference>
<dbReference type="InterPro" id="IPR005471">
    <property type="entry name" value="Tscrpt_reg_IclR_N"/>
</dbReference>
<organism evidence="6 7">
    <name type="scientific">Paracoccus suum</name>
    <dbReference type="NCBI Taxonomy" id="2259340"/>
    <lineage>
        <taxon>Bacteria</taxon>
        <taxon>Pseudomonadati</taxon>
        <taxon>Pseudomonadota</taxon>
        <taxon>Alphaproteobacteria</taxon>
        <taxon>Rhodobacterales</taxon>
        <taxon>Paracoccaceae</taxon>
        <taxon>Paracoccus</taxon>
    </lineage>
</organism>
<dbReference type="InterPro" id="IPR050707">
    <property type="entry name" value="HTH_MetabolicPath_Reg"/>
</dbReference>
<dbReference type="Pfam" id="PF09339">
    <property type="entry name" value="HTH_IclR"/>
    <property type="match status" value="1"/>
</dbReference>
<accession>A0A344PGX8</accession>
<evidence type="ECO:0000256" key="3">
    <source>
        <dbReference type="ARBA" id="ARBA00023163"/>
    </source>
</evidence>
<keyword evidence="1" id="KW-0805">Transcription regulation</keyword>
<evidence type="ECO:0000256" key="2">
    <source>
        <dbReference type="ARBA" id="ARBA00023125"/>
    </source>
</evidence>
<keyword evidence="2" id="KW-0238">DNA-binding</keyword>
<gene>
    <name evidence="6" type="ORF">DRW48_02040</name>
</gene>
<dbReference type="AlphaFoldDB" id="A0A344PGX8"/>
<dbReference type="Gene3D" id="1.10.10.10">
    <property type="entry name" value="Winged helix-like DNA-binding domain superfamily/Winged helix DNA-binding domain"/>
    <property type="match status" value="1"/>
</dbReference>
<dbReference type="PROSITE" id="PS51077">
    <property type="entry name" value="HTH_ICLR"/>
    <property type="match status" value="1"/>
</dbReference>
<evidence type="ECO:0000259" key="5">
    <source>
        <dbReference type="PROSITE" id="PS51078"/>
    </source>
</evidence>
<dbReference type="KEGG" id="pars:DRW48_02040"/>
<evidence type="ECO:0000259" key="4">
    <source>
        <dbReference type="PROSITE" id="PS51077"/>
    </source>
</evidence>
<dbReference type="Pfam" id="PF01614">
    <property type="entry name" value="IclR_C"/>
    <property type="match status" value="1"/>
</dbReference>
<dbReference type="SUPFAM" id="SSF55781">
    <property type="entry name" value="GAF domain-like"/>
    <property type="match status" value="1"/>
</dbReference>
<reference evidence="7" key="1">
    <citation type="submission" date="2018-07" db="EMBL/GenBank/DDBJ databases">
        <title>Genome sequencing of Paracoccus sp. SC2-6.</title>
        <authorList>
            <person name="Heo J."/>
            <person name="Kim S.-J."/>
            <person name="Kwon S.-W."/>
        </authorList>
    </citation>
    <scope>NUCLEOTIDE SEQUENCE [LARGE SCALE GENOMIC DNA]</scope>
    <source>
        <strain evidence="7">SC2-6</strain>
    </source>
</reference>
<dbReference type="OrthoDB" id="8357778at2"/>
<dbReference type="InterPro" id="IPR029016">
    <property type="entry name" value="GAF-like_dom_sf"/>
</dbReference>
<sequence length="260" mass="28038">MEPQIDTRPTAPAATSQTSLRNLQIIEVVASAARALTAAEINASLGLPKPTIHRLVVSLETEGFLARDLEGRGFLPGPRLREMMLGVMRSRLSLLPRHAVLVGLAEKVGETCNLAIPDGDAMVYIDRVETQWPLRIDLGIGSRVPLHATASGKMALSQLSDAALESYLARVRMRSYTARTITTAAALRAEIARVRQAGYATDSAELVEGMIAVAVPIRDRKGRFCATLSFHAPSQRLSLQDGLRHLDVLQTAALDLSGVV</sequence>
<dbReference type="Proteomes" id="UP000252023">
    <property type="component" value="Chromosome"/>
</dbReference>
<keyword evidence="3" id="KW-0804">Transcription</keyword>
<dbReference type="RefSeq" id="WP_114074952.1">
    <property type="nucleotide sequence ID" value="NZ_CP030918.1"/>
</dbReference>
<feature type="domain" description="IclR-ED" evidence="5">
    <location>
        <begin position="79"/>
        <end position="260"/>
    </location>
</feature>
<dbReference type="PANTHER" id="PTHR30136">
    <property type="entry name" value="HELIX-TURN-HELIX TRANSCRIPTIONAL REGULATOR, ICLR FAMILY"/>
    <property type="match status" value="1"/>
</dbReference>
<dbReference type="GO" id="GO:0003677">
    <property type="term" value="F:DNA binding"/>
    <property type="evidence" value="ECO:0007669"/>
    <property type="project" value="UniProtKB-KW"/>
</dbReference>
<evidence type="ECO:0000256" key="1">
    <source>
        <dbReference type="ARBA" id="ARBA00023015"/>
    </source>
</evidence>
<feature type="domain" description="HTH iclR-type" evidence="4">
    <location>
        <begin position="16"/>
        <end position="78"/>
    </location>
</feature>
<dbReference type="SUPFAM" id="SSF46785">
    <property type="entry name" value="Winged helix' DNA-binding domain"/>
    <property type="match status" value="1"/>
</dbReference>
<protein>
    <submittedName>
        <fullName evidence="6">IclR family transcriptional regulator</fullName>
    </submittedName>
</protein>
<dbReference type="GO" id="GO:0003700">
    <property type="term" value="F:DNA-binding transcription factor activity"/>
    <property type="evidence" value="ECO:0007669"/>
    <property type="project" value="TreeGrafter"/>
</dbReference>
<proteinExistence type="predicted"/>
<dbReference type="EMBL" id="CP030918">
    <property type="protein sequence ID" value="AXC48633.1"/>
    <property type="molecule type" value="Genomic_DNA"/>
</dbReference>
<dbReference type="InterPro" id="IPR036390">
    <property type="entry name" value="WH_DNA-bd_sf"/>
</dbReference>
<name>A0A344PGX8_9RHOB</name>
<dbReference type="PANTHER" id="PTHR30136:SF35">
    <property type="entry name" value="HTH-TYPE TRANSCRIPTIONAL REGULATOR RV1719"/>
    <property type="match status" value="1"/>
</dbReference>
<dbReference type="Gene3D" id="3.30.450.40">
    <property type="match status" value="1"/>
</dbReference>
<dbReference type="InterPro" id="IPR014757">
    <property type="entry name" value="Tscrpt_reg_IclR_C"/>
</dbReference>
<evidence type="ECO:0000313" key="6">
    <source>
        <dbReference type="EMBL" id="AXC48633.1"/>
    </source>
</evidence>
<keyword evidence="7" id="KW-1185">Reference proteome</keyword>